<reference evidence="2 3" key="1">
    <citation type="journal article" date="2015" name="Nature">
        <title>rRNA introns, odd ribosomes, and small enigmatic genomes across a large radiation of phyla.</title>
        <authorList>
            <person name="Brown C.T."/>
            <person name="Hug L.A."/>
            <person name="Thomas B.C."/>
            <person name="Sharon I."/>
            <person name="Castelle C.J."/>
            <person name="Singh A."/>
            <person name="Wilkins M.J."/>
            <person name="Williams K.H."/>
            <person name="Banfield J.F."/>
        </authorList>
    </citation>
    <scope>NUCLEOTIDE SEQUENCE [LARGE SCALE GENOMIC DNA]</scope>
</reference>
<evidence type="ECO:0000256" key="1">
    <source>
        <dbReference type="SAM" id="MobiDB-lite"/>
    </source>
</evidence>
<feature type="compositionally biased region" description="Basic and acidic residues" evidence="1">
    <location>
        <begin position="11"/>
        <end position="28"/>
    </location>
</feature>
<proteinExistence type="predicted"/>
<name>A0A0G0UXA9_9BACT</name>
<accession>A0A0G0UXA9</accession>
<dbReference type="Proteomes" id="UP000034961">
    <property type="component" value="Unassembled WGS sequence"/>
</dbReference>
<gene>
    <name evidence="2" type="ORF">UU41_C0021G0006</name>
</gene>
<dbReference type="EMBL" id="LCAN01000021">
    <property type="protein sequence ID" value="KKR93293.1"/>
    <property type="molecule type" value="Genomic_DNA"/>
</dbReference>
<feature type="region of interest" description="Disordered" evidence="1">
    <location>
        <begin position="1"/>
        <end position="28"/>
    </location>
</feature>
<protein>
    <submittedName>
        <fullName evidence="2">Uncharacterized protein</fullName>
    </submittedName>
</protein>
<sequence length="56" mass="6686">METISSTDNPDDLHSIPEIEQVSGEKRDDENIEYYLDSEGKRAWRFSWRSYYSHSD</sequence>
<evidence type="ECO:0000313" key="3">
    <source>
        <dbReference type="Proteomes" id="UP000034961"/>
    </source>
</evidence>
<dbReference type="AlphaFoldDB" id="A0A0G0UXA9"/>
<comment type="caution">
    <text evidence="2">The sequence shown here is derived from an EMBL/GenBank/DDBJ whole genome shotgun (WGS) entry which is preliminary data.</text>
</comment>
<organism evidence="2 3">
    <name type="scientific">Candidatus Roizmanbacteria bacterium GW2011_GWA1_41_13</name>
    <dbReference type="NCBI Taxonomy" id="1618474"/>
    <lineage>
        <taxon>Bacteria</taxon>
        <taxon>Candidatus Roizmaniibacteriota</taxon>
    </lineage>
</organism>
<evidence type="ECO:0000313" key="2">
    <source>
        <dbReference type="EMBL" id="KKR93293.1"/>
    </source>
</evidence>